<protein>
    <recommendedName>
        <fullName evidence="4">Glycine zipper domain-containing protein</fullName>
    </recommendedName>
</protein>
<organism evidence="2 3">
    <name type="scientific">Xylanimonas oleitrophica</name>
    <dbReference type="NCBI Taxonomy" id="2607479"/>
    <lineage>
        <taxon>Bacteria</taxon>
        <taxon>Bacillati</taxon>
        <taxon>Actinomycetota</taxon>
        <taxon>Actinomycetes</taxon>
        <taxon>Micrococcales</taxon>
        <taxon>Promicromonosporaceae</taxon>
        <taxon>Xylanimonas</taxon>
    </lineage>
</organism>
<dbReference type="AlphaFoldDB" id="A0A2W5WKI9"/>
<evidence type="ECO:0008006" key="4">
    <source>
        <dbReference type="Google" id="ProtNLM"/>
    </source>
</evidence>
<gene>
    <name evidence="2" type="ORF">DNL40_15885</name>
</gene>
<feature type="compositionally biased region" description="Low complexity" evidence="1">
    <location>
        <begin position="396"/>
        <end position="412"/>
    </location>
</feature>
<dbReference type="EMBL" id="QKWH01000020">
    <property type="protein sequence ID" value="PZR51572.1"/>
    <property type="molecule type" value="Genomic_DNA"/>
</dbReference>
<proteinExistence type="predicted"/>
<evidence type="ECO:0000256" key="1">
    <source>
        <dbReference type="SAM" id="MobiDB-lite"/>
    </source>
</evidence>
<sequence length="421" mass="39095">MFQGSDVDGLDRIVARMNDAAAFADKLVVVLKALAAAMEAMSWTGWCAAFARYLRAVVIPWVQSVSRYLKGFARVLAAISSVQRVTSNDSPTVHIPAAVFQPTPMPTLSAANGPLLSAPDTTVVPSQPGGGAGGGGAQVVVPVSIGSITVHTTGASGAGAEVTAPVVLPVVGAAPGPSLGAAGTATGAGGAVGSLAGTIAGGLLRDPVGTAGQVVGGVVGGAVGHALGGGSLGERVGAAVADHVAERLTAPTGGAGSPTGGSGVPVGAPGPVAPMGADALLGGTPGGTPDGVSSGVAGDPPVAVTTAAGALGAPSIPDAARAPVLAAVQEPDGGTPVALAAAPLGLGALGAATLGALRSGVAAGGDGDGDGDGEAPEGGAAEPLVVADVSGTDAWAGGAASPASGLGDAAADQGVSTAEAR</sequence>
<name>A0A2W5WKI9_9MICO</name>
<dbReference type="RefSeq" id="WP_111252245.1">
    <property type="nucleotide sequence ID" value="NZ_QKWH01000020.1"/>
</dbReference>
<evidence type="ECO:0000313" key="3">
    <source>
        <dbReference type="Proteomes" id="UP000248783"/>
    </source>
</evidence>
<accession>A0A2W5WKI9</accession>
<evidence type="ECO:0000313" key="2">
    <source>
        <dbReference type="EMBL" id="PZR51572.1"/>
    </source>
</evidence>
<feature type="region of interest" description="Disordered" evidence="1">
    <location>
        <begin position="396"/>
        <end position="421"/>
    </location>
</feature>
<comment type="caution">
    <text evidence="2">The sequence shown here is derived from an EMBL/GenBank/DDBJ whole genome shotgun (WGS) entry which is preliminary data.</text>
</comment>
<feature type="region of interest" description="Disordered" evidence="1">
    <location>
        <begin position="365"/>
        <end position="384"/>
    </location>
</feature>
<dbReference type="Proteomes" id="UP000248783">
    <property type="component" value="Unassembled WGS sequence"/>
</dbReference>
<keyword evidence="3" id="KW-1185">Reference proteome</keyword>
<reference evidence="2 3" key="1">
    <citation type="submission" date="2018-06" db="EMBL/GenBank/DDBJ databases">
        <title>Whole genome sequencing of a novel hydrocarbon degrading bacterial strain, PW21 isolated from oil contaminated produced water sample.</title>
        <authorList>
            <person name="Nagkirti P."/>
            <person name="Shaikh A."/>
            <person name="Gowdaman V."/>
            <person name="Engineer A.E."/>
            <person name="Dagar S."/>
            <person name="Dhakephalkar P.K."/>
        </authorList>
    </citation>
    <scope>NUCLEOTIDE SEQUENCE [LARGE SCALE GENOMIC DNA]</scope>
    <source>
        <strain evidence="2 3">PW21</strain>
    </source>
</reference>